<reference evidence="2" key="1">
    <citation type="submission" date="2021-11" db="EMBL/GenBank/DDBJ databases">
        <title>Genome sequence.</title>
        <authorList>
            <person name="Sun Q."/>
        </authorList>
    </citation>
    <scope>NUCLEOTIDE SEQUENCE</scope>
    <source>
        <strain evidence="2">JC732</strain>
    </source>
</reference>
<comment type="caution">
    <text evidence="2">The sequence shown here is derived from an EMBL/GenBank/DDBJ whole genome shotgun (WGS) entry which is preliminary data.</text>
</comment>
<dbReference type="AlphaFoldDB" id="A0A9X1MHB8"/>
<accession>A0A9X1MHB8</accession>
<evidence type="ECO:0000313" key="3">
    <source>
        <dbReference type="Proteomes" id="UP001139103"/>
    </source>
</evidence>
<proteinExistence type="predicted"/>
<dbReference type="EMBL" id="JAJKFT010000002">
    <property type="protein sequence ID" value="MCC9627108.1"/>
    <property type="molecule type" value="Genomic_DNA"/>
</dbReference>
<dbReference type="Proteomes" id="UP001139103">
    <property type="component" value="Unassembled WGS sequence"/>
</dbReference>
<keyword evidence="1" id="KW-0175">Coiled coil</keyword>
<gene>
    <name evidence="2" type="ORF">LOC68_01695</name>
</gene>
<name>A0A9X1MHB8_9BACT</name>
<evidence type="ECO:0000256" key="1">
    <source>
        <dbReference type="SAM" id="Coils"/>
    </source>
</evidence>
<keyword evidence="3" id="KW-1185">Reference proteome</keyword>
<organism evidence="2 3">
    <name type="scientific">Blastopirellula sediminis</name>
    <dbReference type="NCBI Taxonomy" id="2894196"/>
    <lineage>
        <taxon>Bacteria</taxon>
        <taxon>Pseudomonadati</taxon>
        <taxon>Planctomycetota</taxon>
        <taxon>Planctomycetia</taxon>
        <taxon>Pirellulales</taxon>
        <taxon>Pirellulaceae</taxon>
        <taxon>Blastopirellula</taxon>
    </lineage>
</organism>
<feature type="coiled-coil region" evidence="1">
    <location>
        <begin position="32"/>
        <end position="73"/>
    </location>
</feature>
<evidence type="ECO:0000313" key="2">
    <source>
        <dbReference type="EMBL" id="MCC9627108.1"/>
    </source>
</evidence>
<protein>
    <submittedName>
        <fullName evidence="2">Uncharacterized protein</fullName>
    </submittedName>
</protein>
<dbReference type="RefSeq" id="WP_230214920.1">
    <property type="nucleotide sequence ID" value="NZ_JAJKFT010000002.1"/>
</dbReference>
<sequence>MSWKVDGVYYHDWAEYQQALRLRDQRLVRAHLDTLQRDFSRQQEAIRRTEQELRQANNNYQRQVQLNAQLAEQIAEQEGTLRVLGNAQQAMAREVEEEFSRVRDCLTSTQRDVAELDQFVQQEKEEVQRQFGELESDLVAGLAEARESQNQLEAELRKSIREVDDKLDAEIQSRIAKDQDQLAQANVFIEFIEEMFAGLQKQAHQIGETPALDRLQLDLASARRMVQEGAASAAYATAQAALSEAKTAQHAFTRKATEIQCLRQSTEARIARLRKAISDPLVSKYFAVEAAKVQRFLQDLDADLVRSFQRAATLEVDRSYFDRQLESIDAGVAKMVALTPMADSEYQTRDDHILEMIRELRQPSALGTLLSAPKDELADPNDPKSAKIVTLEFQSGRVQITFPLDRTEGFSMDGFGHSSDRECGQAFLPVQRFLQRFPMTRSACGAARRIPTVSGGYLQNRLNSIRRDLRHLQD</sequence>